<sequence>MKSLKTLFKLKCPKCTKGDVFENHKIFRYSKMHTYCPNCNYNNMIEPGFFYGAMYVSYILMVAESMATFLICQVFFDQNFDLRIFPFVVGILLILSPYNYKLSRAIWIFMFYKKKLPNKN</sequence>
<feature type="transmembrane region" description="Helical" evidence="1">
    <location>
        <begin position="82"/>
        <end position="100"/>
    </location>
</feature>
<gene>
    <name evidence="2" type="ORF">ACFQ1O_13245</name>
</gene>
<accession>A0ABW3I5C9</accession>
<dbReference type="EMBL" id="JBHTJM010000010">
    <property type="protein sequence ID" value="MFD0964976.1"/>
    <property type="molecule type" value="Genomic_DNA"/>
</dbReference>
<evidence type="ECO:0000313" key="2">
    <source>
        <dbReference type="EMBL" id="MFD0964976.1"/>
    </source>
</evidence>
<evidence type="ECO:0000256" key="1">
    <source>
        <dbReference type="SAM" id="Phobius"/>
    </source>
</evidence>
<dbReference type="Proteomes" id="UP001596997">
    <property type="component" value="Unassembled WGS sequence"/>
</dbReference>
<organism evidence="2 3">
    <name type="scientific">Pseudofulvibacter geojedonensis</name>
    <dbReference type="NCBI Taxonomy" id="1123758"/>
    <lineage>
        <taxon>Bacteria</taxon>
        <taxon>Pseudomonadati</taxon>
        <taxon>Bacteroidota</taxon>
        <taxon>Flavobacteriia</taxon>
        <taxon>Flavobacteriales</taxon>
        <taxon>Flavobacteriaceae</taxon>
        <taxon>Pseudofulvibacter</taxon>
    </lineage>
</organism>
<proteinExistence type="predicted"/>
<keyword evidence="1" id="KW-1133">Transmembrane helix</keyword>
<feature type="transmembrane region" description="Helical" evidence="1">
    <location>
        <begin position="49"/>
        <end position="76"/>
    </location>
</feature>
<dbReference type="Pfam" id="PF06170">
    <property type="entry name" value="DUF983"/>
    <property type="match status" value="1"/>
</dbReference>
<name>A0ABW3I5C9_9FLAO</name>
<dbReference type="RefSeq" id="WP_377716671.1">
    <property type="nucleotide sequence ID" value="NZ_JBHTJM010000010.1"/>
</dbReference>
<evidence type="ECO:0000313" key="3">
    <source>
        <dbReference type="Proteomes" id="UP001596997"/>
    </source>
</evidence>
<keyword evidence="3" id="KW-1185">Reference proteome</keyword>
<keyword evidence="1" id="KW-0812">Transmembrane</keyword>
<dbReference type="InterPro" id="IPR009325">
    <property type="entry name" value="DUF983"/>
</dbReference>
<reference evidence="3" key="1">
    <citation type="journal article" date="2019" name="Int. J. Syst. Evol. Microbiol.">
        <title>The Global Catalogue of Microorganisms (GCM) 10K type strain sequencing project: providing services to taxonomists for standard genome sequencing and annotation.</title>
        <authorList>
            <consortium name="The Broad Institute Genomics Platform"/>
            <consortium name="The Broad Institute Genome Sequencing Center for Infectious Disease"/>
            <person name="Wu L."/>
            <person name="Ma J."/>
        </authorList>
    </citation>
    <scope>NUCLEOTIDE SEQUENCE [LARGE SCALE GENOMIC DNA]</scope>
    <source>
        <strain evidence="3">CCUG 62114</strain>
    </source>
</reference>
<keyword evidence="1" id="KW-0472">Membrane</keyword>
<protein>
    <submittedName>
        <fullName evidence="2">DUF983 domain-containing protein</fullName>
    </submittedName>
</protein>
<comment type="caution">
    <text evidence="2">The sequence shown here is derived from an EMBL/GenBank/DDBJ whole genome shotgun (WGS) entry which is preliminary data.</text>
</comment>